<dbReference type="EMBL" id="JAAAMG010000014">
    <property type="protein sequence ID" value="NDW06147.1"/>
    <property type="molecule type" value="Genomic_DNA"/>
</dbReference>
<evidence type="ECO:0000313" key="2">
    <source>
        <dbReference type="EMBL" id="NDW06147.1"/>
    </source>
</evidence>
<dbReference type="Proteomes" id="UP000469011">
    <property type="component" value="Unassembled WGS sequence"/>
</dbReference>
<evidence type="ECO:0000256" key="1">
    <source>
        <dbReference type="SAM" id="SignalP"/>
    </source>
</evidence>
<feature type="signal peptide" evidence="1">
    <location>
        <begin position="1"/>
        <end position="23"/>
    </location>
</feature>
<organism evidence="2 3">
    <name type="scientific">Jiella pacifica</name>
    <dbReference type="NCBI Taxonomy" id="2696469"/>
    <lineage>
        <taxon>Bacteria</taxon>
        <taxon>Pseudomonadati</taxon>
        <taxon>Pseudomonadota</taxon>
        <taxon>Alphaproteobacteria</taxon>
        <taxon>Hyphomicrobiales</taxon>
        <taxon>Aurantimonadaceae</taxon>
        <taxon>Jiella</taxon>
    </lineage>
</organism>
<dbReference type="RefSeq" id="WP_163464675.1">
    <property type="nucleotide sequence ID" value="NZ_JAAAMG010000014.1"/>
</dbReference>
<keyword evidence="3" id="KW-1185">Reference proteome</keyword>
<feature type="chain" id="PRO_5027116700" evidence="1">
    <location>
        <begin position="24"/>
        <end position="124"/>
    </location>
</feature>
<comment type="caution">
    <text evidence="2">The sequence shown here is derived from an EMBL/GenBank/DDBJ whole genome shotgun (WGS) entry which is preliminary data.</text>
</comment>
<dbReference type="AlphaFoldDB" id="A0A6N9T448"/>
<accession>A0A6N9T448</accession>
<gene>
    <name evidence="2" type="ORF">GTK09_17135</name>
</gene>
<keyword evidence="1" id="KW-0732">Signal</keyword>
<name>A0A6N9T448_9HYPH</name>
<protein>
    <submittedName>
        <fullName evidence="2">Uncharacterized protein</fullName>
    </submittedName>
</protein>
<evidence type="ECO:0000313" key="3">
    <source>
        <dbReference type="Proteomes" id="UP000469011"/>
    </source>
</evidence>
<reference evidence="2 3" key="1">
    <citation type="submission" date="2020-01" db="EMBL/GenBank/DDBJ databases">
        <title>Jiella pacifica sp. nov.</title>
        <authorList>
            <person name="Xue Z."/>
            <person name="Zhu S."/>
            <person name="Chen J."/>
            <person name="Yang J."/>
        </authorList>
    </citation>
    <scope>NUCLEOTIDE SEQUENCE [LARGE SCALE GENOMIC DNA]</scope>
    <source>
        <strain evidence="2 3">40Bstr34</strain>
    </source>
</reference>
<proteinExistence type="predicted"/>
<sequence>MNALRLAMVGFAGLVSLAGPAAAQSVVDEYCTSITENDKSASDGFELTDAGSILRQDRANYHKFGYRDRGDQGDRTFGSANARALIPAMLDRGDTDASVLRQIVRGTPSVCVWIFPDHIYVYEN</sequence>